<dbReference type="Gene3D" id="3.30.70.100">
    <property type="match status" value="1"/>
</dbReference>
<evidence type="ECO:0000313" key="8">
    <source>
        <dbReference type="EMBL" id="GEB53963.1"/>
    </source>
</evidence>
<dbReference type="InterPro" id="IPR020456">
    <property type="entry name" value="Acylphosphatase"/>
</dbReference>
<proteinExistence type="inferred from homology"/>
<evidence type="ECO:0000259" key="7">
    <source>
        <dbReference type="PROSITE" id="PS51160"/>
    </source>
</evidence>
<organism evidence="8 9">
    <name type="scientific">Streptomyces cacaoi</name>
    <dbReference type="NCBI Taxonomy" id="1898"/>
    <lineage>
        <taxon>Bacteria</taxon>
        <taxon>Bacillati</taxon>
        <taxon>Actinomycetota</taxon>
        <taxon>Actinomycetes</taxon>
        <taxon>Kitasatosporales</taxon>
        <taxon>Streptomycetaceae</taxon>
        <taxon>Streptomyces</taxon>
    </lineage>
</organism>
<evidence type="ECO:0000256" key="2">
    <source>
        <dbReference type="ARBA" id="ARBA00012150"/>
    </source>
</evidence>
<dbReference type="PANTHER" id="PTHR47268">
    <property type="entry name" value="ACYLPHOSPHATASE"/>
    <property type="match status" value="1"/>
</dbReference>
<comment type="caution">
    <text evidence="8">The sequence shown here is derived from an EMBL/GenBank/DDBJ whole genome shotgun (WGS) entry which is preliminary data.</text>
</comment>
<accession>A0A4Y3RBA6</accession>
<dbReference type="SUPFAM" id="SSF54975">
    <property type="entry name" value="Acylphosphatase/BLUF domain-like"/>
    <property type="match status" value="1"/>
</dbReference>
<feature type="domain" description="Acylphosphatase-like" evidence="7">
    <location>
        <begin position="3"/>
        <end position="89"/>
    </location>
</feature>
<dbReference type="InterPro" id="IPR001792">
    <property type="entry name" value="Acylphosphatase-like_dom"/>
</dbReference>
<dbReference type="InterPro" id="IPR017968">
    <property type="entry name" value="Acylphosphatase_CS"/>
</dbReference>
<dbReference type="AlphaFoldDB" id="A0A4Y3RBA6"/>
<keyword evidence="5" id="KW-0378">Hydrolase</keyword>
<evidence type="ECO:0000256" key="5">
    <source>
        <dbReference type="PROSITE-ProRule" id="PRU00520"/>
    </source>
</evidence>
<evidence type="ECO:0000256" key="3">
    <source>
        <dbReference type="ARBA" id="ARBA00015991"/>
    </source>
</evidence>
<evidence type="ECO:0000256" key="6">
    <source>
        <dbReference type="RuleBase" id="RU004168"/>
    </source>
</evidence>
<feature type="active site" evidence="5">
    <location>
        <position position="18"/>
    </location>
</feature>
<dbReference type="Proteomes" id="UP000319210">
    <property type="component" value="Unassembled WGS sequence"/>
</dbReference>
<evidence type="ECO:0000313" key="9">
    <source>
        <dbReference type="Proteomes" id="UP000319210"/>
    </source>
</evidence>
<dbReference type="InterPro" id="IPR036046">
    <property type="entry name" value="Acylphosphatase-like_dom_sf"/>
</dbReference>
<reference evidence="8 9" key="1">
    <citation type="submission" date="2019-06" db="EMBL/GenBank/DDBJ databases">
        <title>Whole genome shotgun sequence of Streptomyces cacaoi subsp. cacaoi NBRC 12748.</title>
        <authorList>
            <person name="Hosoyama A."/>
            <person name="Uohara A."/>
            <person name="Ohji S."/>
            <person name="Ichikawa N."/>
        </authorList>
    </citation>
    <scope>NUCLEOTIDE SEQUENCE [LARGE SCALE GENOMIC DNA]</scope>
    <source>
        <strain evidence="8 9">NBRC 12748</strain>
    </source>
</reference>
<comment type="catalytic activity">
    <reaction evidence="4 5">
        <text>an acyl phosphate + H2O = a carboxylate + phosphate + H(+)</text>
        <dbReference type="Rhea" id="RHEA:14965"/>
        <dbReference type="ChEBI" id="CHEBI:15377"/>
        <dbReference type="ChEBI" id="CHEBI:15378"/>
        <dbReference type="ChEBI" id="CHEBI:29067"/>
        <dbReference type="ChEBI" id="CHEBI:43474"/>
        <dbReference type="ChEBI" id="CHEBI:59918"/>
        <dbReference type="EC" id="3.6.1.7"/>
    </reaction>
</comment>
<dbReference type="PROSITE" id="PS51160">
    <property type="entry name" value="ACYLPHOSPHATASE_3"/>
    <property type="match status" value="1"/>
</dbReference>
<dbReference type="EMBL" id="BJMM01000073">
    <property type="protein sequence ID" value="GEB53963.1"/>
    <property type="molecule type" value="Genomic_DNA"/>
</dbReference>
<dbReference type="PROSITE" id="PS00151">
    <property type="entry name" value="ACYLPHOSPHATASE_2"/>
    <property type="match status" value="1"/>
</dbReference>
<comment type="similarity">
    <text evidence="1 6">Belongs to the acylphosphatase family.</text>
</comment>
<evidence type="ECO:0000256" key="4">
    <source>
        <dbReference type="ARBA" id="ARBA00047645"/>
    </source>
</evidence>
<keyword evidence="9" id="KW-1185">Reference proteome</keyword>
<dbReference type="PANTHER" id="PTHR47268:SF4">
    <property type="entry name" value="ACYLPHOSPHATASE"/>
    <property type="match status" value="1"/>
</dbReference>
<dbReference type="EC" id="3.6.1.7" evidence="2 5"/>
<evidence type="ECO:0000256" key="1">
    <source>
        <dbReference type="ARBA" id="ARBA00005614"/>
    </source>
</evidence>
<gene>
    <name evidence="8" type="primary">acyP_2</name>
    <name evidence="8" type="ORF">SCA03_65140</name>
</gene>
<protein>
    <recommendedName>
        <fullName evidence="3 5">acylphosphatase</fullName>
        <ecNumber evidence="2 5">3.6.1.7</ecNumber>
    </recommendedName>
</protein>
<dbReference type="Pfam" id="PF00708">
    <property type="entry name" value="Acylphosphatase"/>
    <property type="match status" value="1"/>
</dbReference>
<dbReference type="RefSeq" id="WP_030891946.1">
    <property type="nucleotide sequence ID" value="NZ_BJMM01000073.1"/>
</dbReference>
<feature type="active site" evidence="5">
    <location>
        <position position="36"/>
    </location>
</feature>
<dbReference type="GO" id="GO:0003998">
    <property type="term" value="F:acylphosphatase activity"/>
    <property type="evidence" value="ECO:0007669"/>
    <property type="project" value="UniProtKB-EC"/>
</dbReference>
<sequence length="95" mass="10568">MISKRVIASGDVQGVYYRDTCRSTAVRHGVRGWVRNLPDGSVEALFEGEPEAVERLVEWAHEGSPAAFVDDVQIFEQEPGGLEGFEVRPTPTPRR</sequence>
<name>A0A4Y3RBA6_STRCI</name>